<evidence type="ECO:0000313" key="2">
    <source>
        <dbReference type="Proteomes" id="UP000321363"/>
    </source>
</evidence>
<proteinExistence type="predicted"/>
<accession>A0A5C6W600</accession>
<protein>
    <recommendedName>
        <fullName evidence="3">Flagellar hook-length control protein-like C-terminal domain-containing protein</fullName>
    </recommendedName>
</protein>
<sequence>MNPINAFSNLLKHSVTLSQSRNNLSLKENQIVQGRVLKLFPDQKALIQLGQSKLVAQLETSISTNENYWFRVGGSMKQGISLKMLKQVEYDKNSKQEATRDLVQLFHQKPSKENILLAKQLLKEELPITSQQFSAAIEVIKHTNKQAIPETIRAIQYAIKENFPISQGIIRALVQAQTDIPLTNQINSLIDSLQKVEGESPNISHLTQSLVKLKQYPVNNLLEKVINFIGNPELHRDLTNNEQRTLAQLNIKLQDVQVLNQVKGEIINLLDTSEQVTKQSVIQNLNGYVNLPKLLSEFESDFINKIATEMTSSITKDEVLTNLLSLEKQLGHVKLFSQVKIGSEDKNNIQSLKELLIIASKEVDFPVLKEQMEHLVQRLHGHSLLTQDHGPTQQIFTQIPLYFLDHQSDLTIQWEGKKQKDGSIDPSFCRIFFYLQLPKLADTMIDVQIQNRIMTISITNDHSDLKEFVLRKTDLLKQSLAEMNYQLTSVSVKPFELTNKSDKPIKLLTNSQGNLSYTGVDLWI</sequence>
<organism evidence="1 2">
    <name type="scientific">Metabacillus litoralis</name>
    <dbReference type="NCBI Taxonomy" id="152268"/>
    <lineage>
        <taxon>Bacteria</taxon>
        <taxon>Bacillati</taxon>
        <taxon>Bacillota</taxon>
        <taxon>Bacilli</taxon>
        <taxon>Bacillales</taxon>
        <taxon>Bacillaceae</taxon>
        <taxon>Metabacillus</taxon>
    </lineage>
</organism>
<evidence type="ECO:0000313" key="1">
    <source>
        <dbReference type="EMBL" id="TXC91975.1"/>
    </source>
</evidence>
<reference evidence="1 2" key="1">
    <citation type="journal article" date="2005" name="Int. J. Syst. Evol. Microbiol.">
        <title>Bacillus litoralis sp. nov., isolated from a tidal flat of the Yellow Sea in Korea.</title>
        <authorList>
            <person name="Yoon J.H."/>
            <person name="Oh T.K."/>
        </authorList>
    </citation>
    <scope>NUCLEOTIDE SEQUENCE [LARGE SCALE GENOMIC DNA]</scope>
    <source>
        <strain evidence="1 2">SW-211</strain>
    </source>
</reference>
<dbReference type="EMBL" id="VOQF01000003">
    <property type="protein sequence ID" value="TXC91975.1"/>
    <property type="molecule type" value="Genomic_DNA"/>
</dbReference>
<dbReference type="OrthoDB" id="2351076at2"/>
<evidence type="ECO:0008006" key="3">
    <source>
        <dbReference type="Google" id="ProtNLM"/>
    </source>
</evidence>
<keyword evidence="2" id="KW-1185">Reference proteome</keyword>
<name>A0A5C6W600_9BACI</name>
<dbReference type="AlphaFoldDB" id="A0A5C6W600"/>
<dbReference type="Proteomes" id="UP000321363">
    <property type="component" value="Unassembled WGS sequence"/>
</dbReference>
<dbReference type="RefSeq" id="WP_146946721.1">
    <property type="nucleotide sequence ID" value="NZ_VOQF01000003.1"/>
</dbReference>
<gene>
    <name evidence="1" type="ORF">FS935_06210</name>
</gene>
<comment type="caution">
    <text evidence="1">The sequence shown here is derived from an EMBL/GenBank/DDBJ whole genome shotgun (WGS) entry which is preliminary data.</text>
</comment>